<dbReference type="PANTHER" id="PTHR41291">
    <property type="entry name" value="DNA ALKYLATION REPAIR PROTEIN"/>
    <property type="match status" value="1"/>
</dbReference>
<dbReference type="Pfam" id="PF08713">
    <property type="entry name" value="DNA_alkylation"/>
    <property type="match status" value="1"/>
</dbReference>
<dbReference type="Gene3D" id="1.25.10.90">
    <property type="match status" value="1"/>
</dbReference>
<dbReference type="PANTHER" id="PTHR41291:SF1">
    <property type="entry name" value="DNA ALKYLATION REPAIR PROTEIN"/>
    <property type="match status" value="1"/>
</dbReference>
<evidence type="ECO:0000313" key="1">
    <source>
        <dbReference type="EMBL" id="ESU23631.1"/>
    </source>
</evidence>
<dbReference type="Proteomes" id="UP000018234">
    <property type="component" value="Unassembled WGS sequence"/>
</dbReference>
<accession>A0ABP2ZUZ4</accession>
<dbReference type="SUPFAM" id="SSF48371">
    <property type="entry name" value="ARM repeat"/>
    <property type="match status" value="1"/>
</dbReference>
<dbReference type="EMBL" id="AVFO01000042">
    <property type="protein sequence ID" value="ESU23631.1"/>
    <property type="molecule type" value="Genomic_DNA"/>
</dbReference>
<name>A0ABP2ZUZ4_9FLAO</name>
<organism evidence="1 2">
    <name type="scientific">Flavobacterium saliperosum S13</name>
    <dbReference type="NCBI Taxonomy" id="1341155"/>
    <lineage>
        <taxon>Bacteria</taxon>
        <taxon>Pseudomonadati</taxon>
        <taxon>Bacteroidota</taxon>
        <taxon>Flavobacteriia</taxon>
        <taxon>Flavobacteriales</taxon>
        <taxon>Flavobacteriaceae</taxon>
        <taxon>Flavobacterium</taxon>
    </lineage>
</organism>
<keyword evidence="2" id="KW-1185">Reference proteome</keyword>
<reference evidence="1 2" key="1">
    <citation type="submission" date="2013-08" db="EMBL/GenBank/DDBJ databases">
        <title>Flavobacterium saliperosum type strain genome sequencing.</title>
        <authorList>
            <person name="Lee K."/>
            <person name="Yi H."/>
            <person name="Park S."/>
            <person name="Chun J."/>
        </authorList>
    </citation>
    <scope>NUCLEOTIDE SEQUENCE [LARGE SCALE GENOMIC DNA]</scope>
    <source>
        <strain evidence="1 2">S13</strain>
    </source>
</reference>
<dbReference type="InterPro" id="IPR016024">
    <property type="entry name" value="ARM-type_fold"/>
</dbReference>
<proteinExistence type="predicted"/>
<evidence type="ECO:0008006" key="3">
    <source>
        <dbReference type="Google" id="ProtNLM"/>
    </source>
</evidence>
<gene>
    <name evidence="1" type="ORF">FSS13T_23620</name>
</gene>
<evidence type="ECO:0000313" key="2">
    <source>
        <dbReference type="Proteomes" id="UP000018234"/>
    </source>
</evidence>
<protein>
    <recommendedName>
        <fullName evidence="3">3-methyladenine DNA glycosylase AlkD</fullName>
    </recommendedName>
</protein>
<dbReference type="InterPro" id="IPR014825">
    <property type="entry name" value="DNA_alkylation"/>
</dbReference>
<comment type="caution">
    <text evidence="1">The sequence shown here is derived from an EMBL/GenBank/DDBJ whole genome shotgun (WGS) entry which is preliminary data.</text>
</comment>
<sequence>MLIIRHIVKPQNFGETIKNNLLEMILSRKAAKISNEINDRTKFGDLRTIAKEIKKDHELAKELWSTGKLFPRLLSILIMENKELHPEVIQMLFDDIQNHELEERIQLADWLMANQLTKNKKAVALIASWENSPSAIQRRIFWYHQGRLRWVGQTPPNNTNELLSAIEEKMLKEEPEVQWAMNFTAAWIGIFDKANRTQCIKMGEKLGLYKNEVVTKGCSPNYLPKFIELEVQKRNLE</sequence>